<keyword evidence="3" id="KW-1185">Reference proteome</keyword>
<evidence type="ECO:0000313" key="3">
    <source>
        <dbReference type="Proteomes" id="UP001371218"/>
    </source>
</evidence>
<name>A0ABU9BUU7_9BURK</name>
<feature type="chain" id="PRO_5045058817" description="Secreted protein" evidence="1">
    <location>
        <begin position="25"/>
        <end position="168"/>
    </location>
</feature>
<dbReference type="RefSeq" id="WP_341427072.1">
    <property type="nucleotide sequence ID" value="NZ_JBBUTG010000011.1"/>
</dbReference>
<evidence type="ECO:0000256" key="1">
    <source>
        <dbReference type="SAM" id="SignalP"/>
    </source>
</evidence>
<comment type="caution">
    <text evidence="2">The sequence shown here is derived from an EMBL/GenBank/DDBJ whole genome shotgun (WGS) entry which is preliminary data.</text>
</comment>
<gene>
    <name evidence="2" type="ORF">AACH06_17690</name>
</gene>
<protein>
    <recommendedName>
        <fullName evidence="4">Secreted protein</fullName>
    </recommendedName>
</protein>
<evidence type="ECO:0008006" key="4">
    <source>
        <dbReference type="Google" id="ProtNLM"/>
    </source>
</evidence>
<evidence type="ECO:0000313" key="2">
    <source>
        <dbReference type="EMBL" id="MEK8032655.1"/>
    </source>
</evidence>
<reference evidence="2 3" key="1">
    <citation type="submission" date="2024-04" db="EMBL/GenBank/DDBJ databases">
        <title>Novel species of the genus Ideonella isolated from streams.</title>
        <authorList>
            <person name="Lu H."/>
        </authorList>
    </citation>
    <scope>NUCLEOTIDE SEQUENCE [LARGE SCALE GENOMIC DNA]</scope>
    <source>
        <strain evidence="2 3">DXS29W</strain>
    </source>
</reference>
<dbReference type="EMBL" id="JBBUTG010000011">
    <property type="protein sequence ID" value="MEK8032655.1"/>
    <property type="molecule type" value="Genomic_DNA"/>
</dbReference>
<keyword evidence="1" id="KW-0732">Signal</keyword>
<feature type="signal peptide" evidence="1">
    <location>
        <begin position="1"/>
        <end position="24"/>
    </location>
</feature>
<sequence length="168" mass="17517">MRHHPLALAALALSSLTWTPAAHATADWLTAAPTCVPDSPQSLDFGLTSLTGGYVRSAGRNPPVAYFCPVWNPDDLTSAIPTWKSLKLQALDPNSGGGSVVATLYAKSRSSGAVSPVATVSSGLSSIVTVTSVPLPAALNFKRNAYYVTIQIDAPTQPAEAHMVMLTN</sequence>
<dbReference type="Proteomes" id="UP001371218">
    <property type="component" value="Unassembled WGS sequence"/>
</dbReference>
<organism evidence="2 3">
    <name type="scientific">Ideonella lacteola</name>
    <dbReference type="NCBI Taxonomy" id="2984193"/>
    <lineage>
        <taxon>Bacteria</taxon>
        <taxon>Pseudomonadati</taxon>
        <taxon>Pseudomonadota</taxon>
        <taxon>Betaproteobacteria</taxon>
        <taxon>Burkholderiales</taxon>
        <taxon>Sphaerotilaceae</taxon>
        <taxon>Ideonella</taxon>
    </lineage>
</organism>
<accession>A0ABU9BUU7</accession>
<proteinExistence type="predicted"/>